<dbReference type="KEGG" id="dla:I6G47_00930"/>
<dbReference type="SUPFAM" id="SSF56399">
    <property type="entry name" value="ADP-ribosylation"/>
    <property type="match status" value="1"/>
</dbReference>
<evidence type="ECO:0000313" key="1">
    <source>
        <dbReference type="EMBL" id="QPS81680.1"/>
    </source>
</evidence>
<dbReference type="AlphaFoldDB" id="A0A7T2YT80"/>
<proteinExistence type="predicted"/>
<dbReference type="Proteomes" id="UP000595064">
    <property type="component" value="Chromosome"/>
</dbReference>
<name>A0A7T2YT80_9BURK</name>
<evidence type="ECO:0000313" key="2">
    <source>
        <dbReference type="Proteomes" id="UP000595064"/>
    </source>
</evidence>
<evidence type="ECO:0008006" key="3">
    <source>
        <dbReference type="Google" id="ProtNLM"/>
    </source>
</evidence>
<reference evidence="1 2" key="1">
    <citation type="submission" date="2020-12" db="EMBL/GenBank/DDBJ databases">
        <title>FDA dAtabase for Regulatory Grade micrObial Sequences (FDA-ARGOS): Supporting development and validation of Infectious Disease Dx tests.</title>
        <authorList>
            <person name="Sproer C."/>
            <person name="Gronow S."/>
            <person name="Severitt S."/>
            <person name="Schroder I."/>
            <person name="Tallon L."/>
            <person name="Sadzewicz L."/>
            <person name="Zhao X."/>
            <person name="Boylan J."/>
            <person name="Ott S."/>
            <person name="Bowen H."/>
            <person name="Vavikolanu K."/>
            <person name="Mehta A."/>
            <person name="Aluvathingal J."/>
            <person name="Nadendla S."/>
            <person name="Lowell S."/>
            <person name="Myers T."/>
            <person name="Yan Y."/>
            <person name="Sichtig H."/>
        </authorList>
    </citation>
    <scope>NUCLEOTIDE SEQUENCE [LARGE SCALE GENOMIC DNA]</scope>
    <source>
        <strain evidence="1 2">FDAARGOS_890</strain>
    </source>
</reference>
<gene>
    <name evidence="1" type="ORF">I6G47_00930</name>
</gene>
<accession>A0A7T2YT80</accession>
<keyword evidence="2" id="KW-1185">Reference proteome</keyword>
<organism evidence="1 2">
    <name type="scientific">Delftia lacustris</name>
    <dbReference type="NCBI Taxonomy" id="558537"/>
    <lineage>
        <taxon>Bacteria</taxon>
        <taxon>Pseudomonadati</taxon>
        <taxon>Pseudomonadota</taxon>
        <taxon>Betaproteobacteria</taxon>
        <taxon>Burkholderiales</taxon>
        <taxon>Comamonadaceae</taxon>
        <taxon>Delftia</taxon>
    </lineage>
</organism>
<dbReference type="EMBL" id="CP065748">
    <property type="protein sequence ID" value="QPS81680.1"/>
    <property type="molecule type" value="Genomic_DNA"/>
</dbReference>
<dbReference type="RefSeq" id="WP_155524848.1">
    <property type="nucleotide sequence ID" value="NZ_CP065748.1"/>
</dbReference>
<protein>
    <recommendedName>
        <fullName evidence="3">DUF3990 domain-containing protein</fullName>
    </recommendedName>
</protein>
<sequence length="198" mass="22747">MYQRLPNWVLGFHGTDEETVDKILNDPRQHLKKSANDHDWLGRGIYFWENDPIRAFNFSKERMKWAKVEGKKPKVIGAIIDLGLCLNLTEQPALAQLKQAHQSIFEDFQSFGVDLPVNAPDGKVWSRNLDCLVIRHLHDLREDADPPLPAYDSVRSPFQEGDCVYEGTEFRLKNHVQIAVINEACIKGYFLPKGVQFT</sequence>